<dbReference type="Gene3D" id="1.10.10.10">
    <property type="entry name" value="Winged helix-like DNA-binding domain superfamily/Winged helix DNA-binding domain"/>
    <property type="match status" value="1"/>
</dbReference>
<proteinExistence type="predicted"/>
<protein>
    <submittedName>
        <fullName evidence="2">Transcriptional repressor SdpR</fullName>
    </submittedName>
</protein>
<dbReference type="AlphaFoldDB" id="A0A447IGJ7"/>
<reference evidence="2 3" key="1">
    <citation type="submission" date="2018-12" db="EMBL/GenBank/DDBJ databases">
        <authorList>
            <person name="Criscuolo A."/>
        </authorList>
    </citation>
    <scope>NUCLEOTIDE SEQUENCE [LARGE SCALE GENOMIC DNA]</scope>
    <source>
        <strain evidence="2">ACIP1116281</strain>
    </source>
</reference>
<dbReference type="InterPro" id="IPR011991">
    <property type="entry name" value="ArsR-like_HTH"/>
</dbReference>
<dbReference type="PANTHER" id="PTHR38600">
    <property type="entry name" value="TRANSCRIPTIONAL REGULATORY PROTEIN"/>
    <property type="match status" value="1"/>
</dbReference>
<keyword evidence="3" id="KW-1185">Reference proteome</keyword>
<dbReference type="NCBIfam" id="NF033788">
    <property type="entry name" value="HTH_metalloreg"/>
    <property type="match status" value="1"/>
</dbReference>
<dbReference type="InterPro" id="IPR036388">
    <property type="entry name" value="WH-like_DNA-bd_sf"/>
</dbReference>
<dbReference type="GO" id="GO:0003700">
    <property type="term" value="F:DNA-binding transcription factor activity"/>
    <property type="evidence" value="ECO:0007669"/>
    <property type="project" value="InterPro"/>
</dbReference>
<dbReference type="SMART" id="SM00418">
    <property type="entry name" value="HTH_ARSR"/>
    <property type="match status" value="1"/>
</dbReference>
<evidence type="ECO:0000313" key="3">
    <source>
        <dbReference type="Proteomes" id="UP000268844"/>
    </source>
</evidence>
<evidence type="ECO:0000313" key="2">
    <source>
        <dbReference type="EMBL" id="VDS06603.1"/>
    </source>
</evidence>
<accession>A0A447IGJ7</accession>
<dbReference type="PROSITE" id="PS50987">
    <property type="entry name" value="HTH_ARSR_2"/>
    <property type="match status" value="1"/>
</dbReference>
<dbReference type="CDD" id="cd00090">
    <property type="entry name" value="HTH_ARSR"/>
    <property type="match status" value="1"/>
</dbReference>
<dbReference type="SUPFAM" id="SSF46785">
    <property type="entry name" value="Winged helix' DNA-binding domain"/>
    <property type="match status" value="1"/>
</dbReference>
<dbReference type="FunFam" id="1.10.10.10:FF:000496">
    <property type="entry name" value="ArsR family transcriptional regulator"/>
    <property type="match status" value="1"/>
</dbReference>
<dbReference type="Proteomes" id="UP000268844">
    <property type="component" value="Unassembled WGS sequence"/>
</dbReference>
<name>A0A447IGJ7_9HYPH</name>
<dbReference type="InterPro" id="IPR036390">
    <property type="entry name" value="WH_DNA-bd_sf"/>
</dbReference>
<dbReference type="Pfam" id="PF12840">
    <property type="entry name" value="HTH_20"/>
    <property type="match status" value="1"/>
</dbReference>
<dbReference type="RefSeq" id="WP_126152118.1">
    <property type="nucleotide sequence ID" value="NZ_JBHTMH010000001.1"/>
</dbReference>
<sequence>MSETELFKVLSDPTRRAILERLSGTELTATALREGFAISQPAMSQHLAVLRGAGLVQERREGRYAHYRVDPDGFAPLHAWLARYRDFWPSRIDNLKDLLREMDQ</sequence>
<dbReference type="OrthoDB" id="9798998at2"/>
<dbReference type="InterPro" id="IPR001845">
    <property type="entry name" value="HTH_ArsR_DNA-bd_dom"/>
</dbReference>
<dbReference type="PANTHER" id="PTHR38600:SF2">
    <property type="entry name" value="SLL0088 PROTEIN"/>
    <property type="match status" value="1"/>
</dbReference>
<feature type="domain" description="HTH arsR-type" evidence="1">
    <location>
        <begin position="1"/>
        <end position="89"/>
    </location>
</feature>
<dbReference type="EMBL" id="UZWD01000056">
    <property type="protein sequence ID" value="VDS06603.1"/>
    <property type="molecule type" value="Genomic_DNA"/>
</dbReference>
<gene>
    <name evidence="2" type="primary">sdpR_4</name>
    <name evidence="2" type="ORF">DEVEQU_03767</name>
</gene>
<organism evidence="2 3">
    <name type="scientific">Devosia equisanguinis</name>
    <dbReference type="NCBI Taxonomy" id="2490941"/>
    <lineage>
        <taxon>Bacteria</taxon>
        <taxon>Pseudomonadati</taxon>
        <taxon>Pseudomonadota</taxon>
        <taxon>Alphaproteobacteria</taxon>
        <taxon>Hyphomicrobiales</taxon>
        <taxon>Devosiaceae</taxon>
        <taxon>Devosia</taxon>
    </lineage>
</organism>
<evidence type="ECO:0000259" key="1">
    <source>
        <dbReference type="PROSITE" id="PS50987"/>
    </source>
</evidence>
<dbReference type="PRINTS" id="PR00778">
    <property type="entry name" value="HTHARSR"/>
</dbReference>